<dbReference type="PANTHER" id="PTHR38431">
    <property type="entry name" value="BLL2305 PROTEIN"/>
    <property type="match status" value="1"/>
</dbReference>
<dbReference type="Proteomes" id="UP000029409">
    <property type="component" value="Chromosome"/>
</dbReference>
<accession>A0A089HLJ3</accession>
<dbReference type="InterPro" id="IPR041657">
    <property type="entry name" value="HTH_17"/>
</dbReference>
<dbReference type="Gene3D" id="3.40.190.10">
    <property type="entry name" value="Periplasmic binding protein-like II"/>
    <property type="match status" value="1"/>
</dbReference>
<evidence type="ECO:0000259" key="1">
    <source>
        <dbReference type="Pfam" id="PF12727"/>
    </source>
</evidence>
<keyword evidence="4" id="KW-1185">Reference proteome</keyword>
<dbReference type="InterPro" id="IPR010093">
    <property type="entry name" value="SinI_DNA-bd"/>
</dbReference>
<dbReference type="SUPFAM" id="SSF53850">
    <property type="entry name" value="Periplasmic binding protein-like II"/>
    <property type="match status" value="1"/>
</dbReference>
<name>A0A089HLJ3_PAEDU</name>
<dbReference type="STRING" id="44251.PDUR_06140"/>
<proteinExistence type="predicted"/>
<protein>
    <recommendedName>
        <fullName evidence="5">Excisionase</fullName>
    </recommendedName>
</protein>
<dbReference type="eggNOG" id="COG1910">
    <property type="taxonomic scope" value="Bacteria"/>
</dbReference>
<evidence type="ECO:0000313" key="4">
    <source>
        <dbReference type="Proteomes" id="UP000029409"/>
    </source>
</evidence>
<reference evidence="3 4" key="1">
    <citation type="submission" date="2014-08" db="EMBL/GenBank/DDBJ databases">
        <title>Comparative genomics of the Paenibacillus odorifer group.</title>
        <authorList>
            <person name="den Bakker H.C."/>
            <person name="Tsai Y.-C."/>
            <person name="Martin N."/>
            <person name="Korlach J."/>
            <person name="Wiedmann M."/>
        </authorList>
    </citation>
    <scope>NUCLEOTIDE SEQUENCE [LARGE SCALE GENOMIC DNA]</scope>
    <source>
        <strain evidence="3 4">DSM 1735</strain>
    </source>
</reference>
<evidence type="ECO:0000313" key="3">
    <source>
        <dbReference type="EMBL" id="AIQ11575.1"/>
    </source>
</evidence>
<feature type="domain" description="Helix-turn-helix" evidence="2">
    <location>
        <begin position="7"/>
        <end position="54"/>
    </location>
</feature>
<gene>
    <name evidence="3" type="ORF">PDUR_06140</name>
</gene>
<dbReference type="OrthoDB" id="9805928at2"/>
<dbReference type="AlphaFoldDB" id="A0A089HLJ3"/>
<dbReference type="KEGG" id="pdu:PDUR_06140"/>
<dbReference type="InterPro" id="IPR024370">
    <property type="entry name" value="PBP_domain"/>
</dbReference>
<sequence>MSDNTSYTTEEVAQLLKISKLKVYDLIKKGELSSYRVGKQMRVDASDLEMYKQQSRESGRQASMLTSTRPGLQGISPAPNIQTPAAFRSSTREIVITGQDISLDILAQHLEKFSPSLRPLRSYAGSLDSLISMYRGESDIVSTHLLDGDSGEYNIPYIRKMLVGSSYLVVRLLGRAAGLYVQKGNPKGFHSWKDLGQPGLRLVNRERGSGARVLLDEQLRLNGVKAQNIEGYTTEEISHVTVAGRIARGEADVGVGNEKAARIVEGVDFIPLIQEKYDLVMLKRPDNQDWISAVLEICRSQALHNELNSLYGYDLSETGKIIYET</sequence>
<dbReference type="NCBIfam" id="TIGR01764">
    <property type="entry name" value="excise"/>
    <property type="match status" value="1"/>
</dbReference>
<dbReference type="RefSeq" id="WP_042205476.1">
    <property type="nucleotide sequence ID" value="NZ_CP009288.1"/>
</dbReference>
<dbReference type="GO" id="GO:0003677">
    <property type="term" value="F:DNA binding"/>
    <property type="evidence" value="ECO:0007669"/>
    <property type="project" value="InterPro"/>
</dbReference>
<dbReference type="Pfam" id="PF12728">
    <property type="entry name" value="HTH_17"/>
    <property type="match status" value="1"/>
</dbReference>
<dbReference type="EMBL" id="CP009288">
    <property type="protein sequence ID" value="AIQ11575.1"/>
    <property type="molecule type" value="Genomic_DNA"/>
</dbReference>
<dbReference type="PANTHER" id="PTHR38431:SF1">
    <property type="entry name" value="BLL2305 PROTEIN"/>
    <property type="match status" value="1"/>
</dbReference>
<evidence type="ECO:0000259" key="2">
    <source>
        <dbReference type="Pfam" id="PF12728"/>
    </source>
</evidence>
<dbReference type="Pfam" id="PF12727">
    <property type="entry name" value="PBP_like"/>
    <property type="match status" value="1"/>
</dbReference>
<organism evidence="3 4">
    <name type="scientific">Paenibacillus durus</name>
    <name type="common">Paenibacillus azotofixans</name>
    <dbReference type="NCBI Taxonomy" id="44251"/>
    <lineage>
        <taxon>Bacteria</taxon>
        <taxon>Bacillati</taxon>
        <taxon>Bacillota</taxon>
        <taxon>Bacilli</taxon>
        <taxon>Bacillales</taxon>
        <taxon>Paenibacillaceae</taxon>
        <taxon>Paenibacillus</taxon>
    </lineage>
</organism>
<feature type="domain" description="PBP" evidence="1">
    <location>
        <begin position="108"/>
        <end position="298"/>
    </location>
</feature>
<evidence type="ECO:0008006" key="5">
    <source>
        <dbReference type="Google" id="ProtNLM"/>
    </source>
</evidence>